<feature type="compositionally biased region" description="Polar residues" evidence="1">
    <location>
        <begin position="61"/>
        <end position="82"/>
    </location>
</feature>
<feature type="region of interest" description="Disordered" evidence="1">
    <location>
        <begin position="53"/>
        <end position="99"/>
    </location>
</feature>
<dbReference type="EMBL" id="JAWPEI010000008">
    <property type="protein sequence ID" value="KAK4718271.1"/>
    <property type="molecule type" value="Genomic_DNA"/>
</dbReference>
<gene>
    <name evidence="2" type="ORF">R3W88_016609</name>
</gene>
<dbReference type="Proteomes" id="UP001311915">
    <property type="component" value="Unassembled WGS sequence"/>
</dbReference>
<sequence length="171" mass="19435">MVVDMRSKMSLFVTGLSQLSSKEGKAAMLIWDMDIARLMVYVQQVGEEKLRDREEFRNKKAMTSGNESRQPKNNVNRSSFQQKYKGPAPSSASAPTPRNKCEYNKGYFMEECPKNRQGNGNMGNRAQSFSVAPPDRLYLEELLQVLAEEQTAYMLSRVVKSNKILQILSLV</sequence>
<evidence type="ECO:0000313" key="3">
    <source>
        <dbReference type="Proteomes" id="UP001311915"/>
    </source>
</evidence>
<proteinExistence type="predicted"/>
<evidence type="ECO:0000313" key="2">
    <source>
        <dbReference type="EMBL" id="KAK4718271.1"/>
    </source>
</evidence>
<dbReference type="AlphaFoldDB" id="A0AAV9KXV1"/>
<protein>
    <recommendedName>
        <fullName evidence="4">Gag-pol polyprotein</fullName>
    </recommendedName>
</protein>
<organism evidence="2 3">
    <name type="scientific">Solanum pinnatisectum</name>
    <name type="common">tansyleaf nightshade</name>
    <dbReference type="NCBI Taxonomy" id="50273"/>
    <lineage>
        <taxon>Eukaryota</taxon>
        <taxon>Viridiplantae</taxon>
        <taxon>Streptophyta</taxon>
        <taxon>Embryophyta</taxon>
        <taxon>Tracheophyta</taxon>
        <taxon>Spermatophyta</taxon>
        <taxon>Magnoliopsida</taxon>
        <taxon>eudicotyledons</taxon>
        <taxon>Gunneridae</taxon>
        <taxon>Pentapetalae</taxon>
        <taxon>asterids</taxon>
        <taxon>lamiids</taxon>
        <taxon>Solanales</taxon>
        <taxon>Solanaceae</taxon>
        <taxon>Solanoideae</taxon>
        <taxon>Solaneae</taxon>
        <taxon>Solanum</taxon>
    </lineage>
</organism>
<keyword evidence="3" id="KW-1185">Reference proteome</keyword>
<evidence type="ECO:0000256" key="1">
    <source>
        <dbReference type="SAM" id="MobiDB-lite"/>
    </source>
</evidence>
<comment type="caution">
    <text evidence="2">The sequence shown here is derived from an EMBL/GenBank/DDBJ whole genome shotgun (WGS) entry which is preliminary data.</text>
</comment>
<name>A0AAV9KXV1_9SOLN</name>
<evidence type="ECO:0008006" key="4">
    <source>
        <dbReference type="Google" id="ProtNLM"/>
    </source>
</evidence>
<accession>A0AAV9KXV1</accession>
<reference evidence="2 3" key="1">
    <citation type="submission" date="2023-10" db="EMBL/GenBank/DDBJ databases">
        <title>Genome-Wide Identification Analysis in wild type Solanum Pinnatisectum Reveals Some Genes Defensing Phytophthora Infestans.</title>
        <authorList>
            <person name="Sun C."/>
        </authorList>
    </citation>
    <scope>NUCLEOTIDE SEQUENCE [LARGE SCALE GENOMIC DNA]</scope>
    <source>
        <strain evidence="2">LQN</strain>
        <tissue evidence="2">Leaf</tissue>
    </source>
</reference>